<dbReference type="OrthoDB" id="9151249at2"/>
<accession>A0A239GEU5</accession>
<evidence type="ECO:0000313" key="1">
    <source>
        <dbReference type="EMBL" id="SNS67670.1"/>
    </source>
</evidence>
<protein>
    <recommendedName>
        <fullName evidence="3">DUF695 domain-containing protein</fullName>
    </recommendedName>
</protein>
<proteinExistence type="predicted"/>
<keyword evidence="2" id="KW-1185">Reference proteome</keyword>
<evidence type="ECO:0008006" key="3">
    <source>
        <dbReference type="Google" id="ProtNLM"/>
    </source>
</evidence>
<gene>
    <name evidence="1" type="ORF">SAMN06295967_1161</name>
</gene>
<reference evidence="2" key="1">
    <citation type="submission" date="2017-06" db="EMBL/GenBank/DDBJ databases">
        <authorList>
            <person name="Varghese N."/>
            <person name="Submissions S."/>
        </authorList>
    </citation>
    <scope>NUCLEOTIDE SEQUENCE [LARGE SCALE GENOMIC DNA]</scope>
    <source>
        <strain evidence="2">5C</strain>
    </source>
</reference>
<dbReference type="EMBL" id="FZOK01000016">
    <property type="protein sequence ID" value="SNS67670.1"/>
    <property type="molecule type" value="Genomic_DNA"/>
</dbReference>
<dbReference type="Proteomes" id="UP000198480">
    <property type="component" value="Unassembled WGS sequence"/>
</dbReference>
<dbReference type="AlphaFoldDB" id="A0A239GEU5"/>
<dbReference type="RefSeq" id="WP_089242245.1">
    <property type="nucleotide sequence ID" value="NZ_FZOK01000016.1"/>
</dbReference>
<organism evidence="1 2">
    <name type="scientific">Belliella buryatensis</name>
    <dbReference type="NCBI Taxonomy" id="1500549"/>
    <lineage>
        <taxon>Bacteria</taxon>
        <taxon>Pseudomonadati</taxon>
        <taxon>Bacteroidota</taxon>
        <taxon>Cytophagia</taxon>
        <taxon>Cytophagales</taxon>
        <taxon>Cyclobacteriaceae</taxon>
        <taxon>Belliella</taxon>
    </lineage>
</organism>
<sequence>MGLLDKLFRKKEDKIKSHEDFWNWFLENEQAFYKAVKTCRNIETDFFNKLSPKLDELKDGYFYLTGMFDENLAELIFTADGNIKNIIWLYMICSG</sequence>
<evidence type="ECO:0000313" key="2">
    <source>
        <dbReference type="Proteomes" id="UP000198480"/>
    </source>
</evidence>
<name>A0A239GEU5_9BACT</name>